<accession>A0AAV1LT03</accession>
<gene>
    <name evidence="1" type="ORF">PARMNEM_LOCUS17354</name>
    <name evidence="2" type="ORF">PARMNEM_LOCUS17355</name>
</gene>
<protein>
    <submittedName>
        <fullName evidence="1">Uncharacterized protein</fullName>
    </submittedName>
</protein>
<dbReference type="PANTHER" id="PTHR47331:SF5">
    <property type="entry name" value="RIBONUCLEASE H"/>
    <property type="match status" value="1"/>
</dbReference>
<keyword evidence="3" id="KW-1185">Reference proteome</keyword>
<sequence>MKVLGIFWNRCTDNFEYVINLTDPEEHVTKRKVLSDVARLYDPIGWIAPVIITAKIFIQKLWKACLDWDEKLPENLLSEWLTFRYELANIKNISIPRWLGSKKGSKLELHAFSYASSVAYAAEIYLRVVNDNNKVHVKLITAKTKVAPIEKEVTIPRLELCGATLAAKLLNEVSQVMDIPHYSPSQVHC</sequence>
<dbReference type="EMBL" id="CAVLGL010000104">
    <property type="protein sequence ID" value="CAK1598357.1"/>
    <property type="molecule type" value="Genomic_DNA"/>
</dbReference>
<dbReference type="AlphaFoldDB" id="A0AAV1LT03"/>
<comment type="caution">
    <text evidence="1">The sequence shown here is derived from an EMBL/GenBank/DDBJ whole genome shotgun (WGS) entry which is preliminary data.</text>
</comment>
<dbReference type="InterPro" id="IPR008042">
    <property type="entry name" value="Retrotrans_Pao"/>
</dbReference>
<organism evidence="1 3">
    <name type="scientific">Parnassius mnemosyne</name>
    <name type="common">clouded apollo</name>
    <dbReference type="NCBI Taxonomy" id="213953"/>
    <lineage>
        <taxon>Eukaryota</taxon>
        <taxon>Metazoa</taxon>
        <taxon>Ecdysozoa</taxon>
        <taxon>Arthropoda</taxon>
        <taxon>Hexapoda</taxon>
        <taxon>Insecta</taxon>
        <taxon>Pterygota</taxon>
        <taxon>Neoptera</taxon>
        <taxon>Endopterygota</taxon>
        <taxon>Lepidoptera</taxon>
        <taxon>Glossata</taxon>
        <taxon>Ditrysia</taxon>
        <taxon>Papilionoidea</taxon>
        <taxon>Papilionidae</taxon>
        <taxon>Parnassiinae</taxon>
        <taxon>Parnassini</taxon>
        <taxon>Parnassius</taxon>
        <taxon>Driopa</taxon>
    </lineage>
</organism>
<evidence type="ECO:0000313" key="1">
    <source>
        <dbReference type="EMBL" id="CAK1598356.1"/>
    </source>
</evidence>
<reference evidence="1 3" key="1">
    <citation type="submission" date="2023-11" db="EMBL/GenBank/DDBJ databases">
        <authorList>
            <person name="Hedman E."/>
            <person name="Englund M."/>
            <person name="Stromberg M."/>
            <person name="Nyberg Akerstrom W."/>
            <person name="Nylinder S."/>
            <person name="Jareborg N."/>
            <person name="Kallberg Y."/>
            <person name="Kronander E."/>
        </authorList>
    </citation>
    <scope>NUCLEOTIDE SEQUENCE [LARGE SCALE GENOMIC DNA]</scope>
</reference>
<proteinExistence type="predicted"/>
<evidence type="ECO:0000313" key="3">
    <source>
        <dbReference type="Proteomes" id="UP001314205"/>
    </source>
</evidence>
<dbReference type="EMBL" id="CAVLGL010000104">
    <property type="protein sequence ID" value="CAK1598356.1"/>
    <property type="molecule type" value="Genomic_DNA"/>
</dbReference>
<dbReference type="Proteomes" id="UP001314205">
    <property type="component" value="Unassembled WGS sequence"/>
</dbReference>
<evidence type="ECO:0000313" key="2">
    <source>
        <dbReference type="EMBL" id="CAK1598357.1"/>
    </source>
</evidence>
<dbReference type="PANTHER" id="PTHR47331">
    <property type="entry name" value="PHD-TYPE DOMAIN-CONTAINING PROTEIN"/>
    <property type="match status" value="1"/>
</dbReference>
<dbReference type="Pfam" id="PF05380">
    <property type="entry name" value="Peptidase_A17"/>
    <property type="match status" value="1"/>
</dbReference>
<name>A0AAV1LT03_9NEOP</name>